<dbReference type="InterPro" id="IPR051099">
    <property type="entry name" value="AGR/TXD"/>
</dbReference>
<feature type="chain" id="PRO_5023820780" evidence="3">
    <location>
        <begin position="19"/>
        <end position="185"/>
    </location>
</feature>
<accession>A0A5J4FW17</accession>
<evidence type="ECO:0000313" key="6">
    <source>
        <dbReference type="Proteomes" id="UP000326994"/>
    </source>
</evidence>
<dbReference type="InterPro" id="IPR017937">
    <property type="entry name" value="Thioredoxin_CS"/>
</dbReference>
<dbReference type="AlphaFoldDB" id="A0A5J4FW17"/>
<name>A0A5J4FW17_9FLAO</name>
<keyword evidence="2" id="KW-0676">Redox-active center</keyword>
<dbReference type="PANTHER" id="PTHR15337:SF11">
    <property type="entry name" value="THIOREDOXIN DOMAIN-CONTAINING PROTEIN"/>
    <property type="match status" value="1"/>
</dbReference>
<dbReference type="PANTHER" id="PTHR15337">
    <property type="entry name" value="ANTERIOR GRADIENT PROTEIN-RELATED"/>
    <property type="match status" value="1"/>
</dbReference>
<dbReference type="PROSITE" id="PS00194">
    <property type="entry name" value="THIOREDOXIN_1"/>
    <property type="match status" value="1"/>
</dbReference>
<comment type="caution">
    <text evidence="5">The sequence shown here is derived from an EMBL/GenBank/DDBJ whole genome shotgun (WGS) entry which is preliminary data.</text>
</comment>
<dbReference type="Gene3D" id="3.40.30.10">
    <property type="entry name" value="Glutaredoxin"/>
    <property type="match status" value="1"/>
</dbReference>
<proteinExistence type="predicted"/>
<evidence type="ECO:0000259" key="4">
    <source>
        <dbReference type="Pfam" id="PF13098"/>
    </source>
</evidence>
<dbReference type="RefSeq" id="WP_151893286.1">
    <property type="nucleotide sequence ID" value="NZ_BKCF01000001.1"/>
</dbReference>
<reference evidence="5 6" key="1">
    <citation type="submission" date="2019-08" db="EMBL/GenBank/DDBJ databases">
        <title>Ulvibacter marinistellae sp. nov., isolated from a starfish, Patiria pectinifera.</title>
        <authorList>
            <person name="Kawano K."/>
            <person name="Ushijima N."/>
            <person name="Kihara M."/>
            <person name="Itoh H."/>
        </authorList>
    </citation>
    <scope>NUCLEOTIDE SEQUENCE [LARGE SCALE GENOMIC DNA]</scope>
    <source>
        <strain evidence="5 6">KK4</strain>
    </source>
</reference>
<dbReference type="InterPro" id="IPR036249">
    <property type="entry name" value="Thioredoxin-like_sf"/>
</dbReference>
<evidence type="ECO:0000256" key="1">
    <source>
        <dbReference type="ARBA" id="ARBA00022729"/>
    </source>
</evidence>
<dbReference type="SUPFAM" id="SSF52833">
    <property type="entry name" value="Thioredoxin-like"/>
    <property type="match status" value="1"/>
</dbReference>
<evidence type="ECO:0000256" key="2">
    <source>
        <dbReference type="ARBA" id="ARBA00023284"/>
    </source>
</evidence>
<dbReference type="Pfam" id="PF13098">
    <property type="entry name" value="Thioredoxin_2"/>
    <property type="match status" value="1"/>
</dbReference>
<organism evidence="5 6">
    <name type="scientific">Patiriisocius marinistellae</name>
    <dbReference type="NCBI Taxonomy" id="2494560"/>
    <lineage>
        <taxon>Bacteria</taxon>
        <taxon>Pseudomonadati</taxon>
        <taxon>Bacteroidota</taxon>
        <taxon>Flavobacteriia</taxon>
        <taxon>Flavobacteriales</taxon>
        <taxon>Flavobacteriaceae</taxon>
        <taxon>Patiriisocius</taxon>
    </lineage>
</organism>
<sequence length="185" mass="21312">MKNTVLIMLLCIATSVSAQKGVNWLSMNDALAIQAQDPKPIFIDMYTSWCGPCKMLDRNTFSNEDVINYMNEHYYAVKFNAEGDEKVTYMGNNFGNPRYDPAKAKRRNTQHDFAKHMSIRAYPTVVFLNEKGELLTAVKSYRTPQQLELYLKLFATGDYKNLKSNEEFAAYTDNFVPQFKEKKGK</sequence>
<protein>
    <submittedName>
        <fullName evidence="5">Thioredoxin</fullName>
    </submittedName>
</protein>
<keyword evidence="1 3" id="KW-0732">Signal</keyword>
<feature type="domain" description="Thioredoxin-like fold" evidence="4">
    <location>
        <begin position="36"/>
        <end position="150"/>
    </location>
</feature>
<feature type="signal peptide" evidence="3">
    <location>
        <begin position="1"/>
        <end position="18"/>
    </location>
</feature>
<dbReference type="OrthoDB" id="9811036at2"/>
<dbReference type="Proteomes" id="UP000326994">
    <property type="component" value="Unassembled WGS sequence"/>
</dbReference>
<keyword evidence="6" id="KW-1185">Reference proteome</keyword>
<evidence type="ECO:0000256" key="3">
    <source>
        <dbReference type="SAM" id="SignalP"/>
    </source>
</evidence>
<gene>
    <name evidence="5" type="ORF">ULMS_08700</name>
</gene>
<dbReference type="EMBL" id="BKCF01000001">
    <property type="protein sequence ID" value="GEQ85362.1"/>
    <property type="molecule type" value="Genomic_DNA"/>
</dbReference>
<evidence type="ECO:0000313" key="5">
    <source>
        <dbReference type="EMBL" id="GEQ85362.1"/>
    </source>
</evidence>
<dbReference type="InterPro" id="IPR012336">
    <property type="entry name" value="Thioredoxin-like_fold"/>
</dbReference>